<keyword evidence="2" id="KW-0472">Membrane</keyword>
<keyword evidence="2" id="KW-0812">Transmembrane</keyword>
<keyword evidence="2" id="KW-1133">Transmembrane helix</keyword>
<keyword evidence="3" id="KW-0732">Signal</keyword>
<accession>A0A0F7SR45</accession>
<name>A0A0F7SR45_PHARH</name>
<evidence type="ECO:0000256" key="2">
    <source>
        <dbReference type="SAM" id="Phobius"/>
    </source>
</evidence>
<sequence length="128" mass="13690">MSVLSSPVIMATIALLVTNVAHGLPMNDQPLVRAYSDLDPAPDVPTTESRSGSDGGSKVSSTTIIVVAVILGVLVTLGVGGMMSMLDRNLQGFMIQESHNRSTRSPSSFNGFLCSNQLRFHPYPLFRP</sequence>
<feature type="region of interest" description="Disordered" evidence="1">
    <location>
        <begin position="35"/>
        <end position="58"/>
    </location>
</feature>
<reference evidence="4" key="1">
    <citation type="submission" date="2014-08" db="EMBL/GenBank/DDBJ databases">
        <authorList>
            <person name="Sharma Rahul"/>
            <person name="Thines Marco"/>
        </authorList>
    </citation>
    <scope>NUCLEOTIDE SEQUENCE</scope>
</reference>
<evidence type="ECO:0000256" key="3">
    <source>
        <dbReference type="SAM" id="SignalP"/>
    </source>
</evidence>
<feature type="transmembrane region" description="Helical" evidence="2">
    <location>
        <begin position="64"/>
        <end position="86"/>
    </location>
</feature>
<evidence type="ECO:0000313" key="4">
    <source>
        <dbReference type="EMBL" id="CED84697.1"/>
    </source>
</evidence>
<dbReference type="AlphaFoldDB" id="A0A0F7SR45"/>
<proteinExistence type="predicted"/>
<feature type="signal peptide" evidence="3">
    <location>
        <begin position="1"/>
        <end position="23"/>
    </location>
</feature>
<evidence type="ECO:0000256" key="1">
    <source>
        <dbReference type="SAM" id="MobiDB-lite"/>
    </source>
</evidence>
<feature type="chain" id="PRO_5002522067" evidence="3">
    <location>
        <begin position="24"/>
        <end position="128"/>
    </location>
</feature>
<organism evidence="4">
    <name type="scientific">Phaffia rhodozyma</name>
    <name type="common">Yeast</name>
    <name type="synonym">Xanthophyllomyces dendrorhous</name>
    <dbReference type="NCBI Taxonomy" id="264483"/>
    <lineage>
        <taxon>Eukaryota</taxon>
        <taxon>Fungi</taxon>
        <taxon>Dikarya</taxon>
        <taxon>Basidiomycota</taxon>
        <taxon>Agaricomycotina</taxon>
        <taxon>Tremellomycetes</taxon>
        <taxon>Cystofilobasidiales</taxon>
        <taxon>Mrakiaceae</taxon>
        <taxon>Phaffia</taxon>
    </lineage>
</organism>
<protein>
    <submittedName>
        <fullName evidence="4">Uncharacterized protein</fullName>
    </submittedName>
</protein>
<dbReference type="EMBL" id="LN483166">
    <property type="protein sequence ID" value="CED84697.1"/>
    <property type="molecule type" value="Genomic_DNA"/>
</dbReference>